<dbReference type="NCBIfam" id="TIGR00231">
    <property type="entry name" value="small_GTP"/>
    <property type="match status" value="1"/>
</dbReference>
<dbReference type="Gene3D" id="1.20.120.430">
    <property type="entry name" value="tRNA modification GTPase MnmE domain 2"/>
    <property type="match status" value="1"/>
</dbReference>
<dbReference type="SUPFAM" id="SSF52540">
    <property type="entry name" value="P-loop containing nucleoside triphosphate hydrolases"/>
    <property type="match status" value="1"/>
</dbReference>
<dbReference type="CDD" id="cd04164">
    <property type="entry name" value="trmE"/>
    <property type="match status" value="1"/>
</dbReference>
<dbReference type="GO" id="GO:0005737">
    <property type="term" value="C:cytoplasm"/>
    <property type="evidence" value="ECO:0007669"/>
    <property type="project" value="TreeGrafter"/>
</dbReference>
<sequence length="323" mass="34564">MEGQVLRPIVERARRLQVSLGHYLTDGQHGELIREGIRVALIGPPNAGKSTLLNLLAGRSAAIVSPQAGTTRDIVEVSLDLAGYKVVVSDTAGVRAAEEEVEREGVNRSVAAAQAAHVRVVMLDAAEERTEECREHSAAAELWARALQPSPQARASDASRQRHVARTILVRSKIDLVSPTSDPPVVPAFLAELLGESHEKKASAQALEDVDGAGRGSRALRMSCHTGEGVSDLIDCIKAAVVDAMRSGGTEGSSLRGCITRERHRQHLRDCLSALERYSARPNELELAAEDLRAAAAALGRITGAIDVEDVLDVIFKDFCIGK</sequence>
<comment type="caution">
    <text evidence="2">The sequence shown here is derived from an EMBL/GenBank/DDBJ whole genome shotgun (WGS) entry which is preliminary data.</text>
</comment>
<dbReference type="SMART" id="SM00382">
    <property type="entry name" value="AAA"/>
    <property type="match status" value="1"/>
</dbReference>
<dbReference type="PANTHER" id="PTHR42714">
    <property type="entry name" value="TRNA MODIFICATION GTPASE GTPBP3"/>
    <property type="match status" value="1"/>
</dbReference>
<dbReference type="GO" id="GO:0030488">
    <property type="term" value="P:tRNA methylation"/>
    <property type="evidence" value="ECO:0007669"/>
    <property type="project" value="TreeGrafter"/>
</dbReference>
<reference evidence="2 3" key="1">
    <citation type="journal article" date="2015" name="Genome Biol. Evol.">
        <title>Comparative Genomics of a Bacterivorous Green Alga Reveals Evolutionary Causalities and Consequences of Phago-Mixotrophic Mode of Nutrition.</title>
        <authorList>
            <person name="Burns J.A."/>
            <person name="Paasch A."/>
            <person name="Narechania A."/>
            <person name="Kim E."/>
        </authorList>
    </citation>
    <scope>NUCLEOTIDE SEQUENCE [LARGE SCALE GENOMIC DNA]</scope>
    <source>
        <strain evidence="2 3">PLY_AMNH</strain>
    </source>
</reference>
<evidence type="ECO:0000313" key="3">
    <source>
        <dbReference type="Proteomes" id="UP001190700"/>
    </source>
</evidence>
<accession>A0AAE0L286</accession>
<dbReference type="InterPro" id="IPR027368">
    <property type="entry name" value="MnmE_dom2"/>
</dbReference>
<dbReference type="InterPro" id="IPR005225">
    <property type="entry name" value="Small_GTP-bd"/>
</dbReference>
<dbReference type="InterPro" id="IPR031168">
    <property type="entry name" value="G_TrmE"/>
</dbReference>
<dbReference type="Gene3D" id="3.40.50.300">
    <property type="entry name" value="P-loop containing nucleotide triphosphate hydrolases"/>
    <property type="match status" value="1"/>
</dbReference>
<keyword evidence="3" id="KW-1185">Reference proteome</keyword>
<dbReference type="AlphaFoldDB" id="A0AAE0L286"/>
<gene>
    <name evidence="2" type="ORF">CYMTET_22342</name>
</gene>
<dbReference type="SUPFAM" id="SSF116878">
    <property type="entry name" value="TrmE connector domain"/>
    <property type="match status" value="1"/>
</dbReference>
<dbReference type="Pfam" id="PF01926">
    <property type="entry name" value="MMR_HSR1"/>
    <property type="match status" value="1"/>
</dbReference>
<feature type="domain" description="TrmE-type G" evidence="1">
    <location>
        <begin position="36"/>
        <end position="242"/>
    </location>
</feature>
<dbReference type="GO" id="GO:0002098">
    <property type="term" value="P:tRNA wobble uridine modification"/>
    <property type="evidence" value="ECO:0007669"/>
    <property type="project" value="TreeGrafter"/>
</dbReference>
<dbReference type="InterPro" id="IPR003593">
    <property type="entry name" value="AAA+_ATPase"/>
</dbReference>
<dbReference type="GO" id="GO:0005525">
    <property type="term" value="F:GTP binding"/>
    <property type="evidence" value="ECO:0007669"/>
    <property type="project" value="InterPro"/>
</dbReference>
<proteinExistence type="predicted"/>
<dbReference type="InterPro" id="IPR025867">
    <property type="entry name" value="MnmE_helical"/>
</dbReference>
<dbReference type="Proteomes" id="UP001190700">
    <property type="component" value="Unassembled WGS sequence"/>
</dbReference>
<evidence type="ECO:0000313" key="2">
    <source>
        <dbReference type="EMBL" id="KAK3269207.1"/>
    </source>
</evidence>
<organism evidence="2 3">
    <name type="scientific">Cymbomonas tetramitiformis</name>
    <dbReference type="NCBI Taxonomy" id="36881"/>
    <lineage>
        <taxon>Eukaryota</taxon>
        <taxon>Viridiplantae</taxon>
        <taxon>Chlorophyta</taxon>
        <taxon>Pyramimonadophyceae</taxon>
        <taxon>Pyramimonadales</taxon>
        <taxon>Pyramimonadaceae</taxon>
        <taxon>Cymbomonas</taxon>
    </lineage>
</organism>
<dbReference type="PANTHER" id="PTHR42714:SF2">
    <property type="entry name" value="TRNA MODIFICATION GTPASE GTPBP3, MITOCHONDRIAL"/>
    <property type="match status" value="1"/>
</dbReference>
<name>A0AAE0L286_9CHLO</name>
<dbReference type="Pfam" id="PF12631">
    <property type="entry name" value="MnmE_helical"/>
    <property type="match status" value="1"/>
</dbReference>
<dbReference type="InterPro" id="IPR006073">
    <property type="entry name" value="GTP-bd"/>
</dbReference>
<dbReference type="InterPro" id="IPR027417">
    <property type="entry name" value="P-loop_NTPase"/>
</dbReference>
<protein>
    <recommendedName>
        <fullName evidence="1">TrmE-type G domain-containing protein</fullName>
    </recommendedName>
</protein>
<dbReference type="EMBL" id="LGRX02011144">
    <property type="protein sequence ID" value="KAK3269207.1"/>
    <property type="molecule type" value="Genomic_DNA"/>
</dbReference>
<dbReference type="PROSITE" id="PS51709">
    <property type="entry name" value="G_TRME"/>
    <property type="match status" value="1"/>
</dbReference>
<evidence type="ECO:0000259" key="1">
    <source>
        <dbReference type="PROSITE" id="PS51709"/>
    </source>
</evidence>